<dbReference type="RefSeq" id="WP_160560079.1">
    <property type="nucleotide sequence ID" value="NZ_QZDT01000014.1"/>
</dbReference>
<feature type="transmembrane region" description="Helical" evidence="1">
    <location>
        <begin position="183"/>
        <end position="205"/>
    </location>
</feature>
<keyword evidence="1" id="KW-0472">Membrane</keyword>
<accession>A0A9X5BFB8</accession>
<proteinExistence type="predicted"/>
<dbReference type="EMBL" id="QZDT01000014">
    <property type="protein sequence ID" value="NBJ93001.1"/>
    <property type="molecule type" value="Genomic_DNA"/>
</dbReference>
<feature type="transmembrane region" description="Helical" evidence="1">
    <location>
        <begin position="107"/>
        <end position="128"/>
    </location>
</feature>
<dbReference type="AlphaFoldDB" id="A0A9X5BFB8"/>
<dbReference type="OrthoDB" id="9799673at2"/>
<evidence type="ECO:0000313" key="2">
    <source>
        <dbReference type="EMBL" id="NBJ93001.1"/>
    </source>
</evidence>
<name>A0A9X5BFB8_9FIRM</name>
<reference evidence="2" key="1">
    <citation type="submission" date="2018-09" db="EMBL/GenBank/DDBJ databases">
        <title>Murine metabolic-syndrome-specific gut microbial biobank.</title>
        <authorList>
            <person name="Liu C."/>
        </authorList>
    </citation>
    <scope>NUCLEOTIDE SEQUENCE</scope>
    <source>
        <strain evidence="2">D42-62</strain>
    </source>
</reference>
<gene>
    <name evidence="2" type="ORF">D5281_10430</name>
</gene>
<feature type="transmembrane region" description="Helical" evidence="1">
    <location>
        <begin position="140"/>
        <end position="163"/>
    </location>
</feature>
<dbReference type="Proteomes" id="UP001154420">
    <property type="component" value="Unassembled WGS sequence"/>
</dbReference>
<evidence type="ECO:0000313" key="3">
    <source>
        <dbReference type="Proteomes" id="UP001154420"/>
    </source>
</evidence>
<organism evidence="2 3">
    <name type="scientific">Parablautia muri</name>
    <dbReference type="NCBI Taxonomy" id="2320879"/>
    <lineage>
        <taxon>Bacteria</taxon>
        <taxon>Bacillati</taxon>
        <taxon>Bacillota</taxon>
        <taxon>Clostridia</taxon>
        <taxon>Lachnospirales</taxon>
        <taxon>Lachnospiraceae</taxon>
        <taxon>Parablautia</taxon>
    </lineage>
</organism>
<sequence>MEQSMILRFFGGVSQDGFDCMVDFDKVLYELTRWLLPIGICLLAEGVWLEKWRKIEPFVCYRYATVKIWWRRKFLRGLFNGILAAMLLFLVAMAADIVNAGGFPDEVWKVFTLWFAHMITILSFFLVLDMIRTRELVPAILLLLEGVTFLVGFFNIRIARFMYGMWGMYFQSEWYFGETGVCVLYSLLTEMTLIAIGYLAGRILLGRKMRNR</sequence>
<protein>
    <submittedName>
        <fullName evidence="2">Uncharacterized protein</fullName>
    </submittedName>
</protein>
<keyword evidence="1" id="KW-0812">Transmembrane</keyword>
<feature type="transmembrane region" description="Helical" evidence="1">
    <location>
        <begin position="77"/>
        <end position="95"/>
    </location>
</feature>
<evidence type="ECO:0000256" key="1">
    <source>
        <dbReference type="SAM" id="Phobius"/>
    </source>
</evidence>
<keyword evidence="1" id="KW-1133">Transmembrane helix</keyword>
<keyword evidence="3" id="KW-1185">Reference proteome</keyword>
<comment type="caution">
    <text evidence="2">The sequence shown here is derived from an EMBL/GenBank/DDBJ whole genome shotgun (WGS) entry which is preliminary data.</text>
</comment>